<evidence type="ECO:0000256" key="5">
    <source>
        <dbReference type="PIRSR" id="PIRSR601019-1"/>
    </source>
</evidence>
<dbReference type="GO" id="GO:0003924">
    <property type="term" value="F:GTPase activity"/>
    <property type="evidence" value="ECO:0007669"/>
    <property type="project" value="InterPro"/>
</dbReference>
<dbReference type="SMART" id="SM00275">
    <property type="entry name" value="G_alpha"/>
    <property type="match status" value="1"/>
</dbReference>
<evidence type="ECO:0000256" key="3">
    <source>
        <dbReference type="ARBA" id="ARBA00023134"/>
    </source>
</evidence>
<sequence length="157" mass="18338">MEAAKVIDGLRRDSAITAEVSKNIKILWKDPGVLAAFEMRARFATPDSCKHFFDDIDRIGRENYDPTIQVFLKMFLSKKKIYIYVYIALFVAVFLLFDILLVRKRTTGIVEEHFTINLTHFHIFDVGGQRNERKKWIHCFENVCAFVGFILLCLKDK</sequence>
<dbReference type="FunFam" id="3.40.50.300:FF:000720">
    <property type="entry name" value="Guanine nucleotide-binding protein G(k) subunit alpha"/>
    <property type="match status" value="1"/>
</dbReference>
<dbReference type="PROSITE" id="PS51882">
    <property type="entry name" value="G_ALPHA"/>
    <property type="match status" value="1"/>
</dbReference>
<keyword evidence="6" id="KW-0460">Magnesium</keyword>
<dbReference type="InterPro" id="IPR001019">
    <property type="entry name" value="Gprotein_alpha_su"/>
</dbReference>
<keyword evidence="4" id="KW-0807">Transducer</keyword>
<gene>
    <name evidence="8" type="ORF">RFI_17655</name>
</gene>
<dbReference type="GO" id="GO:0005525">
    <property type="term" value="F:GTP binding"/>
    <property type="evidence" value="ECO:0007669"/>
    <property type="project" value="UniProtKB-KW"/>
</dbReference>
<keyword evidence="2 5" id="KW-0547">Nucleotide-binding</keyword>
<dbReference type="EMBL" id="ASPP01013509">
    <property type="protein sequence ID" value="ETO19572.1"/>
    <property type="molecule type" value="Genomic_DNA"/>
</dbReference>
<dbReference type="AlphaFoldDB" id="X6N2N3"/>
<dbReference type="GO" id="GO:0031683">
    <property type="term" value="F:G-protein beta/gamma-subunit complex binding"/>
    <property type="evidence" value="ECO:0007669"/>
    <property type="project" value="InterPro"/>
</dbReference>
<dbReference type="GO" id="GO:0005834">
    <property type="term" value="C:heterotrimeric G-protein complex"/>
    <property type="evidence" value="ECO:0007669"/>
    <property type="project" value="TreeGrafter"/>
</dbReference>
<dbReference type="PANTHER" id="PTHR10218:SF302">
    <property type="entry name" value="GUANINE NUCLEOTIDE-BINDING PROTEIN ALPHA-5 SUBUNIT"/>
    <property type="match status" value="1"/>
</dbReference>
<dbReference type="GO" id="GO:0046872">
    <property type="term" value="F:metal ion binding"/>
    <property type="evidence" value="ECO:0007669"/>
    <property type="project" value="UniProtKB-KW"/>
</dbReference>
<keyword evidence="3 5" id="KW-0342">GTP-binding</keyword>
<dbReference type="GO" id="GO:0005737">
    <property type="term" value="C:cytoplasm"/>
    <property type="evidence" value="ECO:0007669"/>
    <property type="project" value="TreeGrafter"/>
</dbReference>
<comment type="caution">
    <text evidence="8">The sequence shown here is derived from an EMBL/GenBank/DDBJ whole genome shotgun (WGS) entry which is preliminary data.</text>
</comment>
<keyword evidence="9" id="KW-1185">Reference proteome</keyword>
<feature type="transmembrane region" description="Helical" evidence="7">
    <location>
        <begin position="81"/>
        <end position="102"/>
    </location>
</feature>
<organism evidence="8 9">
    <name type="scientific">Reticulomyxa filosa</name>
    <dbReference type="NCBI Taxonomy" id="46433"/>
    <lineage>
        <taxon>Eukaryota</taxon>
        <taxon>Sar</taxon>
        <taxon>Rhizaria</taxon>
        <taxon>Retaria</taxon>
        <taxon>Foraminifera</taxon>
        <taxon>Monothalamids</taxon>
        <taxon>Reticulomyxidae</taxon>
        <taxon>Reticulomyxa</taxon>
    </lineage>
</organism>
<name>X6N2N3_RETFI</name>
<evidence type="ECO:0000256" key="6">
    <source>
        <dbReference type="PIRSR" id="PIRSR601019-2"/>
    </source>
</evidence>
<evidence type="ECO:0000313" key="9">
    <source>
        <dbReference type="Proteomes" id="UP000023152"/>
    </source>
</evidence>
<dbReference type="Gene3D" id="3.40.50.300">
    <property type="entry name" value="P-loop containing nucleotide triphosphate hydrolases"/>
    <property type="match status" value="1"/>
</dbReference>
<evidence type="ECO:0000256" key="2">
    <source>
        <dbReference type="ARBA" id="ARBA00022741"/>
    </source>
</evidence>
<evidence type="ECO:0000313" key="8">
    <source>
        <dbReference type="EMBL" id="ETO19572.1"/>
    </source>
</evidence>
<dbReference type="InterPro" id="IPR011025">
    <property type="entry name" value="GproteinA_insert"/>
</dbReference>
<keyword evidence="7" id="KW-1133">Transmembrane helix</keyword>
<accession>X6N2N3</accession>
<keyword evidence="7" id="KW-0812">Transmembrane</keyword>
<dbReference type="SUPFAM" id="SSF47895">
    <property type="entry name" value="Transducin (alpha subunit), insertion domain"/>
    <property type="match status" value="1"/>
</dbReference>
<feature type="binding site" evidence="6">
    <location>
        <position position="106"/>
    </location>
    <ligand>
        <name>Mg(2+)</name>
        <dbReference type="ChEBI" id="CHEBI:18420"/>
    </ligand>
</feature>
<dbReference type="Gene3D" id="1.10.400.10">
    <property type="entry name" value="GI Alpha 1, domain 2-like"/>
    <property type="match status" value="1"/>
</dbReference>
<dbReference type="GO" id="GO:0007188">
    <property type="term" value="P:adenylate cyclase-modulating G protein-coupled receptor signaling pathway"/>
    <property type="evidence" value="ECO:0007669"/>
    <property type="project" value="TreeGrafter"/>
</dbReference>
<feature type="binding site" evidence="5">
    <location>
        <begin position="47"/>
        <end position="48"/>
    </location>
    <ligand>
        <name>GTP</name>
        <dbReference type="ChEBI" id="CHEBI:37565"/>
    </ligand>
</feature>
<evidence type="ECO:0000256" key="4">
    <source>
        <dbReference type="ARBA" id="ARBA00023224"/>
    </source>
</evidence>
<dbReference type="GO" id="GO:0001664">
    <property type="term" value="F:G protein-coupled receptor binding"/>
    <property type="evidence" value="ECO:0007669"/>
    <property type="project" value="TreeGrafter"/>
</dbReference>
<dbReference type="PRINTS" id="PR00318">
    <property type="entry name" value="GPROTEINA"/>
</dbReference>
<keyword evidence="7" id="KW-0472">Membrane</keyword>
<dbReference type="InterPro" id="IPR027417">
    <property type="entry name" value="P-loop_NTPase"/>
</dbReference>
<evidence type="ECO:0000256" key="1">
    <source>
        <dbReference type="ARBA" id="ARBA00022723"/>
    </source>
</evidence>
<reference evidence="8 9" key="1">
    <citation type="journal article" date="2013" name="Curr. Biol.">
        <title>The Genome of the Foraminiferan Reticulomyxa filosa.</title>
        <authorList>
            <person name="Glockner G."/>
            <person name="Hulsmann N."/>
            <person name="Schleicher M."/>
            <person name="Noegel A.A."/>
            <person name="Eichinger L."/>
            <person name="Gallinger C."/>
            <person name="Pawlowski J."/>
            <person name="Sierra R."/>
            <person name="Euteneuer U."/>
            <person name="Pillet L."/>
            <person name="Moustafa A."/>
            <person name="Platzer M."/>
            <person name="Groth M."/>
            <person name="Szafranski K."/>
            <person name="Schliwa M."/>
        </authorList>
    </citation>
    <scope>NUCLEOTIDE SEQUENCE [LARGE SCALE GENOMIC DNA]</scope>
</reference>
<proteinExistence type="predicted"/>
<dbReference type="OrthoDB" id="5817230at2759"/>
<protein>
    <submittedName>
        <fullName evidence="8">Guanine nucleotide binding protein</fullName>
    </submittedName>
</protein>
<evidence type="ECO:0000256" key="7">
    <source>
        <dbReference type="SAM" id="Phobius"/>
    </source>
</evidence>
<dbReference type="PANTHER" id="PTHR10218">
    <property type="entry name" value="GTP-BINDING PROTEIN ALPHA SUBUNIT"/>
    <property type="match status" value="1"/>
</dbReference>
<dbReference type="Pfam" id="PF00503">
    <property type="entry name" value="G-alpha"/>
    <property type="match status" value="1"/>
</dbReference>
<keyword evidence="1 6" id="KW-0479">Metal-binding</keyword>
<dbReference type="SUPFAM" id="SSF52540">
    <property type="entry name" value="P-loop containing nucleoside triphosphate hydrolases"/>
    <property type="match status" value="1"/>
</dbReference>
<dbReference type="Proteomes" id="UP000023152">
    <property type="component" value="Unassembled WGS sequence"/>
</dbReference>
<feature type="binding site" evidence="5">
    <location>
        <begin position="100"/>
        <end position="106"/>
    </location>
    <ligand>
        <name>GTP</name>
        <dbReference type="ChEBI" id="CHEBI:37565"/>
    </ligand>
</feature>
<feature type="binding site" evidence="5">
    <location>
        <begin position="125"/>
        <end position="129"/>
    </location>
    <ligand>
        <name>GTP</name>
        <dbReference type="ChEBI" id="CHEBI:37565"/>
    </ligand>
</feature>